<organism evidence="6 7">
    <name type="scientific">Hyaloscypha variabilis (strain UAMH 11265 / GT02V1 / F)</name>
    <name type="common">Meliniomyces variabilis</name>
    <dbReference type="NCBI Taxonomy" id="1149755"/>
    <lineage>
        <taxon>Eukaryota</taxon>
        <taxon>Fungi</taxon>
        <taxon>Dikarya</taxon>
        <taxon>Ascomycota</taxon>
        <taxon>Pezizomycotina</taxon>
        <taxon>Leotiomycetes</taxon>
        <taxon>Helotiales</taxon>
        <taxon>Hyaloscyphaceae</taxon>
        <taxon>Hyaloscypha</taxon>
        <taxon>Hyaloscypha variabilis</taxon>
    </lineage>
</organism>
<feature type="region of interest" description="Disordered" evidence="4">
    <location>
        <begin position="135"/>
        <end position="187"/>
    </location>
</feature>
<dbReference type="Gene3D" id="2.40.50.40">
    <property type="match status" value="2"/>
</dbReference>
<dbReference type="GO" id="GO:0000792">
    <property type="term" value="C:heterochromatin"/>
    <property type="evidence" value="ECO:0007669"/>
    <property type="project" value="UniProtKB-ARBA"/>
</dbReference>
<feature type="compositionally biased region" description="Acidic residues" evidence="4">
    <location>
        <begin position="1"/>
        <end position="11"/>
    </location>
</feature>
<dbReference type="InterPro" id="IPR008251">
    <property type="entry name" value="Chromo_shadow_dom"/>
</dbReference>
<feature type="region of interest" description="Disordered" evidence="4">
    <location>
        <begin position="1"/>
        <end position="66"/>
    </location>
</feature>
<dbReference type="Proteomes" id="UP000235786">
    <property type="component" value="Unassembled WGS sequence"/>
</dbReference>
<evidence type="ECO:0000259" key="5">
    <source>
        <dbReference type="PROSITE" id="PS50013"/>
    </source>
</evidence>
<feature type="compositionally biased region" description="Basic residues" evidence="4">
    <location>
        <begin position="137"/>
        <end position="146"/>
    </location>
</feature>
<dbReference type="PANTHER" id="PTHR22812">
    <property type="entry name" value="CHROMOBOX PROTEIN"/>
    <property type="match status" value="1"/>
</dbReference>
<dbReference type="Pfam" id="PF01393">
    <property type="entry name" value="Chromo_shadow"/>
    <property type="match status" value="1"/>
</dbReference>
<feature type="compositionally biased region" description="Basic and acidic residues" evidence="4">
    <location>
        <begin position="24"/>
        <end position="39"/>
    </location>
</feature>
<dbReference type="AlphaFoldDB" id="A0A2J6RB39"/>
<comment type="subunit">
    <text evidence="2">Component of the NuA4 histone acetyltransferase complex.</text>
</comment>
<dbReference type="CDD" id="cd18657">
    <property type="entry name" value="CSD_Swi6"/>
    <property type="match status" value="1"/>
</dbReference>
<sequence length="248" mass="27693">MPPQITDDEASDVSNASPAPATIKQEKKGKEKPKPKVVEEVEESLMVESEKEEDEDDDDEPVGPDEYVVESIRSHIVDEDTGELKFEVKWEGYEKASDRTWEPEENLETASKVLNEYLAKVGGKEAILAAWQEKKATAKKGKKRGRASTGTEATNGTKRGRKNGHPKDGSPPVSASKVEWKPPSGSWEEHVTHVDACEGNEGTVVVYLTWKTGQKTQHPLAAVYKRCPQQMLRFYESHLVFKKNDDAE</sequence>
<dbReference type="OrthoDB" id="433924at2759"/>
<dbReference type="InterPro" id="IPR000953">
    <property type="entry name" value="Chromo/chromo_shadow_dom"/>
</dbReference>
<evidence type="ECO:0000313" key="7">
    <source>
        <dbReference type="Proteomes" id="UP000235786"/>
    </source>
</evidence>
<protein>
    <recommendedName>
        <fullName evidence="5">Chromo domain-containing protein</fullName>
    </recommendedName>
</protein>
<dbReference type="InterPro" id="IPR023780">
    <property type="entry name" value="Chromo_domain"/>
</dbReference>
<dbReference type="InterPro" id="IPR017984">
    <property type="entry name" value="Chromo_dom_subgr"/>
</dbReference>
<dbReference type="SUPFAM" id="SSF54160">
    <property type="entry name" value="Chromo domain-like"/>
    <property type="match status" value="2"/>
</dbReference>
<evidence type="ECO:0000256" key="3">
    <source>
        <dbReference type="ARBA" id="ARBA00023242"/>
    </source>
</evidence>
<dbReference type="EMBL" id="KZ613952">
    <property type="protein sequence ID" value="PMD35734.1"/>
    <property type="molecule type" value="Genomic_DNA"/>
</dbReference>
<dbReference type="GO" id="GO:0005634">
    <property type="term" value="C:nucleus"/>
    <property type="evidence" value="ECO:0007669"/>
    <property type="project" value="UniProtKB-SubCell"/>
</dbReference>
<dbReference type="GO" id="GO:0006338">
    <property type="term" value="P:chromatin remodeling"/>
    <property type="evidence" value="ECO:0007669"/>
    <property type="project" value="UniProtKB-ARBA"/>
</dbReference>
<evidence type="ECO:0000256" key="2">
    <source>
        <dbReference type="ARBA" id="ARBA00011353"/>
    </source>
</evidence>
<dbReference type="PROSITE" id="PS50013">
    <property type="entry name" value="CHROMO_2"/>
    <property type="match status" value="1"/>
</dbReference>
<keyword evidence="7" id="KW-1185">Reference proteome</keyword>
<dbReference type="InterPro" id="IPR051219">
    <property type="entry name" value="Heterochromatin_chromo-domain"/>
</dbReference>
<dbReference type="PRINTS" id="PR00504">
    <property type="entry name" value="CHROMODOMAIN"/>
</dbReference>
<dbReference type="InterPro" id="IPR023779">
    <property type="entry name" value="Chromodomain_CS"/>
</dbReference>
<keyword evidence="3" id="KW-0539">Nucleus</keyword>
<dbReference type="Pfam" id="PF00385">
    <property type="entry name" value="Chromo"/>
    <property type="match status" value="1"/>
</dbReference>
<gene>
    <name evidence="6" type="ORF">L207DRAFT_516686</name>
</gene>
<dbReference type="PROSITE" id="PS00598">
    <property type="entry name" value="CHROMO_1"/>
    <property type="match status" value="1"/>
</dbReference>
<proteinExistence type="predicted"/>
<reference evidence="6 7" key="1">
    <citation type="submission" date="2016-04" db="EMBL/GenBank/DDBJ databases">
        <title>A degradative enzymes factory behind the ericoid mycorrhizal symbiosis.</title>
        <authorList>
            <consortium name="DOE Joint Genome Institute"/>
            <person name="Martino E."/>
            <person name="Morin E."/>
            <person name="Grelet G."/>
            <person name="Kuo A."/>
            <person name="Kohler A."/>
            <person name="Daghino S."/>
            <person name="Barry K."/>
            <person name="Choi C."/>
            <person name="Cichocki N."/>
            <person name="Clum A."/>
            <person name="Copeland A."/>
            <person name="Hainaut M."/>
            <person name="Haridas S."/>
            <person name="Labutti K."/>
            <person name="Lindquist E."/>
            <person name="Lipzen A."/>
            <person name="Khouja H.-R."/>
            <person name="Murat C."/>
            <person name="Ohm R."/>
            <person name="Olson A."/>
            <person name="Spatafora J."/>
            <person name="Veneault-Fourrey C."/>
            <person name="Henrissat B."/>
            <person name="Grigoriev I."/>
            <person name="Martin F."/>
            <person name="Perotto S."/>
        </authorList>
    </citation>
    <scope>NUCLEOTIDE SEQUENCE [LARGE SCALE GENOMIC DNA]</scope>
    <source>
        <strain evidence="6 7">F</strain>
    </source>
</reference>
<dbReference type="STRING" id="1149755.A0A2J6RB39"/>
<accession>A0A2J6RB39</accession>
<comment type="subcellular location">
    <subcellularLocation>
        <location evidence="1">Nucleus</location>
    </subcellularLocation>
</comment>
<dbReference type="SMART" id="SM00298">
    <property type="entry name" value="CHROMO"/>
    <property type="match status" value="1"/>
</dbReference>
<feature type="compositionally biased region" description="Acidic residues" evidence="4">
    <location>
        <begin position="40"/>
        <end position="63"/>
    </location>
</feature>
<dbReference type="InterPro" id="IPR016197">
    <property type="entry name" value="Chromo-like_dom_sf"/>
</dbReference>
<evidence type="ECO:0000256" key="1">
    <source>
        <dbReference type="ARBA" id="ARBA00004123"/>
    </source>
</evidence>
<feature type="domain" description="Chromo" evidence="5">
    <location>
        <begin position="67"/>
        <end position="120"/>
    </location>
</feature>
<evidence type="ECO:0000256" key="4">
    <source>
        <dbReference type="SAM" id="MobiDB-lite"/>
    </source>
</evidence>
<dbReference type="SMART" id="SM00300">
    <property type="entry name" value="ChSh"/>
    <property type="match status" value="1"/>
</dbReference>
<name>A0A2J6RB39_HYAVF</name>
<dbReference type="CDD" id="cd00024">
    <property type="entry name" value="CD_CSD"/>
    <property type="match status" value="1"/>
</dbReference>
<evidence type="ECO:0000313" key="6">
    <source>
        <dbReference type="EMBL" id="PMD35734.1"/>
    </source>
</evidence>